<dbReference type="CDD" id="cd01310">
    <property type="entry name" value="TatD_DNAse"/>
    <property type="match status" value="1"/>
</dbReference>
<feature type="region of interest" description="Disordered" evidence="1">
    <location>
        <begin position="1"/>
        <end position="69"/>
    </location>
</feature>
<dbReference type="PANTHER" id="PTHR46124">
    <property type="entry name" value="D-AMINOACYL-TRNA DEACYLASE"/>
    <property type="match status" value="1"/>
</dbReference>
<dbReference type="SUPFAM" id="SSF51556">
    <property type="entry name" value="Metallo-dependent hydrolases"/>
    <property type="match status" value="1"/>
</dbReference>
<feature type="region of interest" description="Disordered" evidence="1">
    <location>
        <begin position="352"/>
        <end position="384"/>
    </location>
</feature>
<dbReference type="EC" id="3.1.21.-" evidence="2"/>
<evidence type="ECO:0000256" key="1">
    <source>
        <dbReference type="SAM" id="MobiDB-lite"/>
    </source>
</evidence>
<keyword evidence="3" id="KW-1185">Reference proteome</keyword>
<dbReference type="Proteomes" id="UP000588098">
    <property type="component" value="Unassembled WGS sequence"/>
</dbReference>
<dbReference type="RefSeq" id="WP_184575946.1">
    <property type="nucleotide sequence ID" value="NZ_JACHJL010000015.1"/>
</dbReference>
<evidence type="ECO:0000313" key="2">
    <source>
        <dbReference type="EMBL" id="MBB5938315.1"/>
    </source>
</evidence>
<feature type="compositionally biased region" description="Gly residues" evidence="1">
    <location>
        <begin position="356"/>
        <end position="370"/>
    </location>
</feature>
<sequence>MAETAHTSGDSDTSRDGNTPGPSAGQGIGQRSGRAGVGVGVGAKSAGRSAGGGARSKDSPPPLPEPLRVPVADSHTHLDMQQGTVAEALAKAASVGVHTVIQVGCDLAGSRWAAETAAAYDSVWATVALHPNEAPRIVLGDPDVPQVGGRPRQGRPPGGDAALDAALEEIDTLAALPHVRGVGETGLDYFRTGPEGVAAQQLSFRRHIDIAKRHGKALVIHDREAHEDVLRLLEEEGAPERVVFHCYSGDATMAKICAEYGYYMSFAGNITFKNAQPLRDALAVAPLDLVLVETDAPFLTPIPYRGRPNAPYLIPLTLRAMAAVRGIGEDALATAVAANTARAFAYSPCSDRDHGACGGGRPTPAGGRGAGRAAAVNSSGELRP</sequence>
<accession>A0A7W9QDP8</accession>
<gene>
    <name evidence="2" type="ORF">FHS42_005403</name>
</gene>
<dbReference type="InterPro" id="IPR001130">
    <property type="entry name" value="TatD-like"/>
</dbReference>
<dbReference type="InterPro" id="IPR032466">
    <property type="entry name" value="Metal_Hydrolase"/>
</dbReference>
<reference evidence="2 3" key="1">
    <citation type="submission" date="2020-08" db="EMBL/GenBank/DDBJ databases">
        <title>Genomic Encyclopedia of Type Strains, Phase III (KMG-III): the genomes of soil and plant-associated and newly described type strains.</title>
        <authorList>
            <person name="Whitman W."/>
        </authorList>
    </citation>
    <scope>NUCLEOTIDE SEQUENCE [LARGE SCALE GENOMIC DNA]</scope>
    <source>
        <strain evidence="2 3">CECT 8305</strain>
    </source>
</reference>
<proteinExistence type="predicted"/>
<organism evidence="2 3">
    <name type="scientific">Streptomyces zagrosensis</name>
    <dbReference type="NCBI Taxonomy" id="1042984"/>
    <lineage>
        <taxon>Bacteria</taxon>
        <taxon>Bacillati</taxon>
        <taxon>Actinomycetota</taxon>
        <taxon>Actinomycetes</taxon>
        <taxon>Kitasatosporales</taxon>
        <taxon>Streptomycetaceae</taxon>
        <taxon>Streptomyces</taxon>
    </lineage>
</organism>
<feature type="compositionally biased region" description="Polar residues" evidence="1">
    <location>
        <begin position="1"/>
        <end position="21"/>
    </location>
</feature>
<evidence type="ECO:0000313" key="3">
    <source>
        <dbReference type="Proteomes" id="UP000588098"/>
    </source>
</evidence>
<dbReference type="GO" id="GO:0005829">
    <property type="term" value="C:cytosol"/>
    <property type="evidence" value="ECO:0007669"/>
    <property type="project" value="TreeGrafter"/>
</dbReference>
<dbReference type="GO" id="GO:0016788">
    <property type="term" value="F:hydrolase activity, acting on ester bonds"/>
    <property type="evidence" value="ECO:0007669"/>
    <property type="project" value="InterPro"/>
</dbReference>
<keyword evidence="2" id="KW-0378">Hydrolase</keyword>
<dbReference type="PANTHER" id="PTHR46124:SF2">
    <property type="entry name" value="D-AMINOACYL-TRNA DEACYLASE"/>
    <property type="match status" value="1"/>
</dbReference>
<dbReference type="AlphaFoldDB" id="A0A7W9QDP8"/>
<dbReference type="FunFam" id="3.20.20.140:FF:000048">
    <property type="entry name" value="AraC family transcriptional regulator"/>
    <property type="match status" value="1"/>
</dbReference>
<name>A0A7W9QDP8_9ACTN</name>
<dbReference type="EMBL" id="JACHJL010000015">
    <property type="protein sequence ID" value="MBB5938315.1"/>
    <property type="molecule type" value="Genomic_DNA"/>
</dbReference>
<feature type="compositionally biased region" description="Gly residues" evidence="1">
    <location>
        <begin position="24"/>
        <end position="41"/>
    </location>
</feature>
<protein>
    <submittedName>
        <fullName evidence="2">TatD DNase family protein</fullName>
        <ecNumber evidence="2">3.1.21.-</ecNumber>
    </submittedName>
</protein>
<dbReference type="Gene3D" id="3.20.20.140">
    <property type="entry name" value="Metal-dependent hydrolases"/>
    <property type="match status" value="1"/>
</dbReference>
<comment type="caution">
    <text evidence="2">The sequence shown here is derived from an EMBL/GenBank/DDBJ whole genome shotgun (WGS) entry which is preliminary data.</text>
</comment>
<feature type="region of interest" description="Disordered" evidence="1">
    <location>
        <begin position="137"/>
        <end position="159"/>
    </location>
</feature>
<dbReference type="Pfam" id="PF01026">
    <property type="entry name" value="TatD_DNase"/>
    <property type="match status" value="1"/>
</dbReference>